<evidence type="ECO:0000256" key="5">
    <source>
        <dbReference type="ARBA" id="ARBA00023172"/>
    </source>
</evidence>
<dbReference type="Pfam" id="PF00872">
    <property type="entry name" value="Transposase_mut"/>
    <property type="match status" value="1"/>
</dbReference>
<evidence type="ECO:0000256" key="4">
    <source>
        <dbReference type="ARBA" id="ARBA00023125"/>
    </source>
</evidence>
<evidence type="ECO:0000256" key="2">
    <source>
        <dbReference type="ARBA" id="ARBA00010961"/>
    </source>
</evidence>
<protein>
    <recommendedName>
        <fullName evidence="6">Mutator family transposase</fullName>
    </recommendedName>
</protein>
<dbReference type="PANTHER" id="PTHR33217:SF7">
    <property type="entry name" value="TRANSPOSASE FOR INSERTION SEQUENCE ELEMENT IS1081"/>
    <property type="match status" value="1"/>
</dbReference>
<name>Q49105_MYCCE</name>
<keyword evidence="4 6" id="KW-0238">DNA-binding</keyword>
<dbReference type="PROSITE" id="PS01007">
    <property type="entry name" value="TRANSPOSASE_MUTATOR"/>
    <property type="match status" value="1"/>
</dbReference>
<dbReference type="NCBIfam" id="NF033543">
    <property type="entry name" value="transpos_IS256"/>
    <property type="match status" value="1"/>
</dbReference>
<comment type="function">
    <text evidence="1 6">Required for the transposition of the insertion element.</text>
</comment>
<reference evidence="7" key="1">
    <citation type="journal article" date="1997" name="Int. J. Syst. Bacteriol.">
        <title>Comparison of a new insertion element, IS1407, with established molecular markers for the characterization of Mycobacterium celatum.</title>
        <authorList>
            <person name="Picardeau M."/>
            <person name="Bull T.J."/>
            <person name="Prod'hom G."/>
            <person name="Pozniak A.L."/>
            <person name="Shanson D.C."/>
            <person name="Vincent V."/>
        </authorList>
    </citation>
    <scope>NUCLEOTIDE SEQUENCE</scope>
</reference>
<evidence type="ECO:0000313" key="7">
    <source>
        <dbReference type="EMBL" id="CAA65977.1"/>
    </source>
</evidence>
<dbReference type="GO" id="GO:0004803">
    <property type="term" value="F:transposase activity"/>
    <property type="evidence" value="ECO:0007669"/>
    <property type="project" value="UniProtKB-UniRule"/>
</dbReference>
<proteinExistence type="inferred from homology"/>
<sequence length="415" mass="45966">MTKHYPIDVEQLLDEQLAAASPDLLRGLLSTFIQALMSAEADALCGAGYGERSEARTNRRNGYRPRDFDTRAGTIEMAIPKLRSGSYFPDWLLQRRKRAERALTSVVATCYLLGVSTRRMERLVESLGVTSLSKSQVSAMATELDEAVEAFRTRPLDAGPYTFVAADALVLKVRENGRVIGVHTLIATGINAEGYREILGVQVTSAEDGAGWLAFFRDLVARGLSGVALVTSDAHPGLVAAIGATLPGATWQRCRTHYAVNLMSVTPKSSWPWVRTLLHSIFDQPDAESVVAQYDRVLDAVTDKLPKVAEHLDTARDELLAFTAFPKQIWRQIWSNNPQERLNREVRRRTDVVGIFPDRTAIIRLVGAVLAEQHDEWIEGRRYLVLDVLTRARAVLTCTDETTTHQPTTTPALTA</sequence>
<dbReference type="EMBL" id="X97307">
    <property type="protein sequence ID" value="CAA65977.1"/>
    <property type="molecule type" value="Genomic_DNA"/>
</dbReference>
<keyword evidence="5 6" id="KW-0233">DNA recombination</keyword>
<organism evidence="7">
    <name type="scientific">Mycobacterium celatum</name>
    <dbReference type="NCBI Taxonomy" id="28045"/>
    <lineage>
        <taxon>Bacteria</taxon>
        <taxon>Bacillati</taxon>
        <taxon>Actinomycetota</taxon>
        <taxon>Actinomycetes</taxon>
        <taxon>Mycobacteriales</taxon>
        <taxon>Mycobacteriaceae</taxon>
        <taxon>Mycobacterium</taxon>
    </lineage>
</organism>
<evidence type="ECO:0000256" key="3">
    <source>
        <dbReference type="ARBA" id="ARBA00022578"/>
    </source>
</evidence>
<dbReference type="GO" id="GO:0003677">
    <property type="term" value="F:DNA binding"/>
    <property type="evidence" value="ECO:0007669"/>
    <property type="project" value="UniProtKB-UniRule"/>
</dbReference>
<keyword evidence="3 6" id="KW-0815">Transposition</keyword>
<dbReference type="GO" id="GO:0006313">
    <property type="term" value="P:DNA transposition"/>
    <property type="evidence" value="ECO:0007669"/>
    <property type="project" value="UniProtKB-UniRule"/>
</dbReference>
<dbReference type="PANTHER" id="PTHR33217">
    <property type="entry name" value="TRANSPOSASE FOR INSERTION SEQUENCE ELEMENT IS1081"/>
    <property type="match status" value="1"/>
</dbReference>
<keyword evidence="6" id="KW-0814">Transposable element</keyword>
<evidence type="ECO:0000256" key="6">
    <source>
        <dbReference type="RuleBase" id="RU365089"/>
    </source>
</evidence>
<comment type="similarity">
    <text evidence="2 6">Belongs to the transposase mutator family.</text>
</comment>
<dbReference type="InterPro" id="IPR001207">
    <property type="entry name" value="Transposase_mutator"/>
</dbReference>
<accession>Q49105</accession>
<evidence type="ECO:0000256" key="1">
    <source>
        <dbReference type="ARBA" id="ARBA00002190"/>
    </source>
</evidence>
<dbReference type="AlphaFoldDB" id="Q49105"/>